<name>A0AAV1I4U0_9CHLO</name>
<keyword evidence="3" id="KW-0964">Secreted</keyword>
<dbReference type="AlphaFoldDB" id="A0AAV1I4U0"/>
<comment type="similarity">
    <text evidence="2">Belongs to the Cyclase 1 superfamily.</text>
</comment>
<evidence type="ECO:0000256" key="2">
    <source>
        <dbReference type="ARBA" id="ARBA00007865"/>
    </source>
</evidence>
<comment type="subcellular location">
    <subcellularLocation>
        <location evidence="1">Secreted</location>
        <location evidence="1">Extracellular space</location>
        <location evidence="1">Extracellular matrix</location>
    </subcellularLocation>
</comment>
<protein>
    <recommendedName>
        <fullName evidence="6">Cyclase</fullName>
    </recommendedName>
</protein>
<evidence type="ECO:0000256" key="1">
    <source>
        <dbReference type="ARBA" id="ARBA00004498"/>
    </source>
</evidence>
<organism evidence="4 5">
    <name type="scientific">Coccomyxa viridis</name>
    <dbReference type="NCBI Taxonomy" id="1274662"/>
    <lineage>
        <taxon>Eukaryota</taxon>
        <taxon>Viridiplantae</taxon>
        <taxon>Chlorophyta</taxon>
        <taxon>core chlorophytes</taxon>
        <taxon>Trebouxiophyceae</taxon>
        <taxon>Trebouxiophyceae incertae sedis</taxon>
        <taxon>Coccomyxaceae</taxon>
        <taxon>Coccomyxa</taxon>
    </lineage>
</organism>
<evidence type="ECO:0008006" key="6">
    <source>
        <dbReference type="Google" id="ProtNLM"/>
    </source>
</evidence>
<dbReference type="InterPro" id="IPR037175">
    <property type="entry name" value="KFase_sf"/>
</dbReference>
<accession>A0AAV1I4U0</accession>
<dbReference type="SUPFAM" id="SSF102198">
    <property type="entry name" value="Putative cyclase"/>
    <property type="match status" value="1"/>
</dbReference>
<comment type="caution">
    <text evidence="4">The sequence shown here is derived from an EMBL/GenBank/DDBJ whole genome shotgun (WGS) entry which is preliminary data.</text>
</comment>
<evidence type="ECO:0000313" key="4">
    <source>
        <dbReference type="EMBL" id="CAK0782138.1"/>
    </source>
</evidence>
<gene>
    <name evidence="4" type="ORF">CVIRNUC_005580</name>
</gene>
<dbReference type="InterPro" id="IPR007325">
    <property type="entry name" value="KFase/CYL"/>
</dbReference>
<proteinExistence type="inferred from homology"/>
<dbReference type="Proteomes" id="UP001314263">
    <property type="component" value="Unassembled WGS sequence"/>
</dbReference>
<keyword evidence="5" id="KW-1185">Reference proteome</keyword>
<evidence type="ECO:0000256" key="3">
    <source>
        <dbReference type="ARBA" id="ARBA00022530"/>
    </source>
</evidence>
<dbReference type="PANTHER" id="PTHR31118">
    <property type="entry name" value="CYCLASE-LIKE PROTEIN 2"/>
    <property type="match status" value="1"/>
</dbReference>
<keyword evidence="3" id="KW-0272">Extracellular matrix</keyword>
<sequence>MAVSIVDLNDRPGPRSALIALKLPEILVQGIIDISIGLGPQTVLMDSQDGMGDFRYLRNSIDDGDFFNGSELKEFTAHAGTHVDAPGHFVNEAYHANKGIHQLNLNVLNGAVLIIEVPDETNITAAALEALHIPQGTIRVIFKTLNTKKKLMTQTAFEPGYTAVTKDGAEWIVKRGDIRLVGLDYMSIAIYDDLTGPHVALLTDEIIPLEGLVLEDVEPGLYELQCLPMKLVNSDGAPTRCILR</sequence>
<dbReference type="EMBL" id="CAUYUE010000006">
    <property type="protein sequence ID" value="CAK0782138.1"/>
    <property type="molecule type" value="Genomic_DNA"/>
</dbReference>
<dbReference type="Gene3D" id="3.50.30.50">
    <property type="entry name" value="Putative cyclase"/>
    <property type="match status" value="1"/>
</dbReference>
<dbReference type="Pfam" id="PF04199">
    <property type="entry name" value="Cyclase"/>
    <property type="match status" value="1"/>
</dbReference>
<reference evidence="4 5" key="1">
    <citation type="submission" date="2023-10" db="EMBL/GenBank/DDBJ databases">
        <authorList>
            <person name="Maclean D."/>
            <person name="Macfadyen A."/>
        </authorList>
    </citation>
    <scope>NUCLEOTIDE SEQUENCE [LARGE SCALE GENOMIC DNA]</scope>
</reference>
<dbReference type="GO" id="GO:0004061">
    <property type="term" value="F:arylformamidase activity"/>
    <property type="evidence" value="ECO:0007669"/>
    <property type="project" value="InterPro"/>
</dbReference>
<dbReference type="GO" id="GO:0019441">
    <property type="term" value="P:L-tryptophan catabolic process to kynurenine"/>
    <property type="evidence" value="ECO:0007669"/>
    <property type="project" value="InterPro"/>
</dbReference>
<evidence type="ECO:0000313" key="5">
    <source>
        <dbReference type="Proteomes" id="UP001314263"/>
    </source>
</evidence>
<dbReference type="PANTHER" id="PTHR31118:SF12">
    <property type="entry name" value="CYCLASE-LIKE PROTEIN 2"/>
    <property type="match status" value="1"/>
</dbReference>